<evidence type="ECO:0000256" key="5">
    <source>
        <dbReference type="SAM" id="MobiDB-lite"/>
    </source>
</evidence>
<dbReference type="Pfam" id="PF23262">
    <property type="entry name" value="NFD4_C"/>
    <property type="match status" value="1"/>
</dbReference>
<feature type="transmembrane region" description="Helical" evidence="6">
    <location>
        <begin position="252"/>
        <end position="270"/>
    </location>
</feature>
<keyword evidence="10" id="KW-1185">Reference proteome</keyword>
<accession>A0A8J5GA70</accession>
<feature type="compositionally biased region" description="Polar residues" evidence="5">
    <location>
        <begin position="302"/>
        <end position="314"/>
    </location>
</feature>
<keyword evidence="3 6" id="KW-1133">Transmembrane helix</keyword>
<evidence type="ECO:0008006" key="11">
    <source>
        <dbReference type="Google" id="ProtNLM"/>
    </source>
</evidence>
<dbReference type="AlphaFoldDB" id="A0A8J5GA70"/>
<evidence type="ECO:0000259" key="8">
    <source>
        <dbReference type="Pfam" id="PF23262"/>
    </source>
</evidence>
<reference evidence="9 10" key="1">
    <citation type="submission" date="2020-08" db="EMBL/GenBank/DDBJ databases">
        <title>Plant Genome Project.</title>
        <authorList>
            <person name="Zhang R.-G."/>
        </authorList>
    </citation>
    <scope>NUCLEOTIDE SEQUENCE [LARGE SCALE GENOMIC DNA]</scope>
    <source>
        <tissue evidence="9">Rhizome</tissue>
    </source>
</reference>
<comment type="subcellular location">
    <subcellularLocation>
        <location evidence="1">Membrane</location>
        <topology evidence="1">Multi-pass membrane protein</topology>
    </subcellularLocation>
</comment>
<gene>
    <name evidence="9" type="ORF">ZIOFF_036282</name>
</gene>
<evidence type="ECO:0000256" key="1">
    <source>
        <dbReference type="ARBA" id="ARBA00004141"/>
    </source>
</evidence>
<feature type="domain" description="NFD4 C-terminal" evidence="8">
    <location>
        <begin position="352"/>
        <end position="550"/>
    </location>
</feature>
<feature type="domain" description="Nodulin-like" evidence="7">
    <location>
        <begin position="18"/>
        <end position="270"/>
    </location>
</feature>
<dbReference type="InterPro" id="IPR010658">
    <property type="entry name" value="Nodulin-like"/>
</dbReference>
<feature type="transmembrane region" description="Helical" evidence="6">
    <location>
        <begin position="376"/>
        <end position="394"/>
    </location>
</feature>
<evidence type="ECO:0000259" key="7">
    <source>
        <dbReference type="Pfam" id="PF06813"/>
    </source>
</evidence>
<proteinExistence type="predicted"/>
<dbReference type="InterPro" id="IPR056555">
    <property type="entry name" value="NFD4_C"/>
</dbReference>
<feature type="transmembrane region" description="Helical" evidence="6">
    <location>
        <begin position="415"/>
        <end position="434"/>
    </location>
</feature>
<protein>
    <recommendedName>
        <fullName evidence="11">Nodulin-like domain-containing protein</fullName>
    </recommendedName>
</protein>
<feature type="compositionally biased region" description="Low complexity" evidence="5">
    <location>
        <begin position="315"/>
        <end position="327"/>
    </location>
</feature>
<keyword evidence="2 6" id="KW-0812">Transmembrane</keyword>
<dbReference type="PANTHER" id="PTHR21576">
    <property type="entry name" value="UNCHARACTERIZED NODULIN-LIKE PROTEIN"/>
    <property type="match status" value="1"/>
</dbReference>
<feature type="transmembrane region" description="Helical" evidence="6">
    <location>
        <begin position="440"/>
        <end position="460"/>
    </location>
</feature>
<evidence type="ECO:0000313" key="10">
    <source>
        <dbReference type="Proteomes" id="UP000734854"/>
    </source>
</evidence>
<dbReference type="GO" id="GO:0016020">
    <property type="term" value="C:membrane"/>
    <property type="evidence" value="ECO:0007669"/>
    <property type="project" value="UniProtKB-SubCell"/>
</dbReference>
<feature type="transmembrane region" description="Helical" evidence="6">
    <location>
        <begin position="19"/>
        <end position="41"/>
    </location>
</feature>
<evidence type="ECO:0000313" key="9">
    <source>
        <dbReference type="EMBL" id="KAG6503958.1"/>
    </source>
</evidence>
<dbReference type="EMBL" id="JACMSC010000010">
    <property type="protein sequence ID" value="KAG6503958.1"/>
    <property type="molecule type" value="Genomic_DNA"/>
</dbReference>
<evidence type="ECO:0000256" key="3">
    <source>
        <dbReference type="ARBA" id="ARBA00022989"/>
    </source>
</evidence>
<evidence type="ECO:0000256" key="4">
    <source>
        <dbReference type="ARBA" id="ARBA00023136"/>
    </source>
</evidence>
<keyword evidence="4 6" id="KW-0472">Membrane</keyword>
<comment type="caution">
    <text evidence="9">The sequence shown here is derived from an EMBL/GenBank/DDBJ whole genome shotgun (WGS) entry which is preliminary data.</text>
</comment>
<feature type="transmembrane region" description="Helical" evidence="6">
    <location>
        <begin position="84"/>
        <end position="105"/>
    </location>
</feature>
<organism evidence="9 10">
    <name type="scientific">Zingiber officinale</name>
    <name type="common">Ginger</name>
    <name type="synonym">Amomum zingiber</name>
    <dbReference type="NCBI Taxonomy" id="94328"/>
    <lineage>
        <taxon>Eukaryota</taxon>
        <taxon>Viridiplantae</taxon>
        <taxon>Streptophyta</taxon>
        <taxon>Embryophyta</taxon>
        <taxon>Tracheophyta</taxon>
        <taxon>Spermatophyta</taxon>
        <taxon>Magnoliopsida</taxon>
        <taxon>Liliopsida</taxon>
        <taxon>Zingiberales</taxon>
        <taxon>Zingiberaceae</taxon>
        <taxon>Zingiber</taxon>
    </lineage>
</organism>
<evidence type="ECO:0000256" key="2">
    <source>
        <dbReference type="ARBA" id="ARBA00022692"/>
    </source>
</evidence>
<sequence>MPEAGDAVHLAVHVARGRWFTLFASFLIMASSGATYIFSAYSEAIKSALAYDQRTLNTLSFFKDLGANVGVLPGLINEFAPPSAVLATGAVMNLSGYLMIYLAVAGRIRPRVWQMCLSICVGANSQAFANTGALVACVRNFPHSRGAVLGLLKGFVGLSGALFTQIYLALYGRHGDSKSLILLVACLPSAVSLLFLRTIRYLNPKSEPSHPQSHDFKVLCSLLYTTIALAGYLMFVIVLQSRAEFSQRAYEASSAVLLFLTVVLPLAVVFREEASDLRRLKPSIENPNLESPKSIPNPKVSYLSSPSSKPTPNAKSSHLSSPLSSSRPPKRGEDFSILEAVTSVDMILIIFTTICGVGGTLTAIDNMGQIGKSLGYDAQSVATLVSLISIWNYAGRVAAGFASEILLVNRRLPRPLLLALVFLLSCAGHLLIAYGRALHLASVITGFCFGAQVPLYFAIISELFGLKHYSTLHNFGGAASPVGSYILNIKVAGQLYDREAARQSTPSSSGSPTCAGAECFKLAFLIITAVTVVGGAAVLVLVWRTWEFYTKEIHARHRGGGEAKKGVDLEEEMVPILD</sequence>
<feature type="transmembrane region" description="Helical" evidence="6">
    <location>
        <begin position="148"/>
        <end position="168"/>
    </location>
</feature>
<name>A0A8J5GA70_ZINOF</name>
<dbReference type="OrthoDB" id="410267at2759"/>
<dbReference type="Proteomes" id="UP000734854">
    <property type="component" value="Unassembled WGS sequence"/>
</dbReference>
<evidence type="ECO:0000256" key="6">
    <source>
        <dbReference type="SAM" id="Phobius"/>
    </source>
</evidence>
<dbReference type="Pfam" id="PF06813">
    <property type="entry name" value="Nodulin-like"/>
    <property type="match status" value="1"/>
</dbReference>
<feature type="region of interest" description="Disordered" evidence="5">
    <location>
        <begin position="286"/>
        <end position="330"/>
    </location>
</feature>
<feature type="transmembrane region" description="Helical" evidence="6">
    <location>
        <begin position="337"/>
        <end position="364"/>
    </location>
</feature>
<dbReference type="PANTHER" id="PTHR21576:SF84">
    <property type="entry name" value="FAMILY PROTEIN, PUTATIVE, EXPRESSED-RELATED"/>
    <property type="match status" value="1"/>
</dbReference>
<feature type="transmembrane region" description="Helical" evidence="6">
    <location>
        <begin position="180"/>
        <end position="197"/>
    </location>
</feature>
<feature type="transmembrane region" description="Helical" evidence="6">
    <location>
        <begin position="522"/>
        <end position="543"/>
    </location>
</feature>
<feature type="transmembrane region" description="Helical" evidence="6">
    <location>
        <begin position="218"/>
        <end position="240"/>
    </location>
</feature>